<dbReference type="CDD" id="cd03141">
    <property type="entry name" value="GATase1_Hsp31_like"/>
    <property type="match status" value="1"/>
</dbReference>
<dbReference type="EMBL" id="CP001615">
    <property type="protein sequence ID" value="ACQ70258.1"/>
    <property type="molecule type" value="Genomic_DNA"/>
</dbReference>
<feature type="domain" description="DJ-1/PfpI" evidence="4">
    <location>
        <begin position="25"/>
        <end position="229"/>
    </location>
</feature>
<dbReference type="RefSeq" id="WP_012727377.1">
    <property type="nucleotide sequence ID" value="NC_012673.1"/>
</dbReference>
<gene>
    <name evidence="5" type="ordered locus">EAT1b_1331</name>
</gene>
<comment type="similarity">
    <text evidence="3">Belongs to the peptidase C56 family. HSP31-like subfamily.</text>
</comment>
<dbReference type="GO" id="GO:0005737">
    <property type="term" value="C:cytoplasm"/>
    <property type="evidence" value="ECO:0007669"/>
    <property type="project" value="TreeGrafter"/>
</dbReference>
<keyword evidence="2" id="KW-0456">Lyase</keyword>
<protein>
    <submittedName>
        <fullName evidence="5">ThiJ/PfpI domain protein</fullName>
    </submittedName>
</protein>
<keyword evidence="1" id="KW-0346">Stress response</keyword>
<evidence type="ECO:0000256" key="1">
    <source>
        <dbReference type="ARBA" id="ARBA00023016"/>
    </source>
</evidence>
<dbReference type="Gene3D" id="3.40.50.880">
    <property type="match status" value="1"/>
</dbReference>
<evidence type="ECO:0000256" key="3">
    <source>
        <dbReference type="ARBA" id="ARBA00038493"/>
    </source>
</evidence>
<dbReference type="KEGG" id="eat:EAT1b_1331"/>
<dbReference type="SUPFAM" id="SSF52317">
    <property type="entry name" value="Class I glutamine amidotransferase-like"/>
    <property type="match status" value="1"/>
</dbReference>
<proteinExistence type="inferred from homology"/>
<dbReference type="STRING" id="360911.EAT1b_1331"/>
<dbReference type="GO" id="GO:0019172">
    <property type="term" value="F:glyoxalase III activity"/>
    <property type="evidence" value="ECO:0007669"/>
    <property type="project" value="TreeGrafter"/>
</dbReference>
<dbReference type="InterPro" id="IPR050325">
    <property type="entry name" value="Prot/Nucl_acid_deglycase"/>
</dbReference>
<evidence type="ECO:0000256" key="2">
    <source>
        <dbReference type="ARBA" id="ARBA00023239"/>
    </source>
</evidence>
<evidence type="ECO:0000313" key="5">
    <source>
        <dbReference type="EMBL" id="ACQ70258.1"/>
    </source>
</evidence>
<dbReference type="eggNOG" id="COG0693">
    <property type="taxonomic scope" value="Bacteria"/>
</dbReference>
<name>C4KYU5_EXISA</name>
<reference evidence="5 6" key="1">
    <citation type="journal article" date="2011" name="J. Bacteriol.">
        <title>Complete genome sequence of the Thermophilic Bacterium Exiguobacterium sp. AT1b.</title>
        <authorList>
            <person name="Vishnivetskaya T.A."/>
            <person name="Lucas S."/>
            <person name="Copeland A."/>
            <person name="Lapidus A."/>
            <person name="Glavina Del Rio T."/>
            <person name="Dalin E."/>
            <person name="Tice H."/>
            <person name="Bruce D.C."/>
            <person name="Goodwin L.A."/>
            <person name="Pitluck S."/>
            <person name="Saunders E."/>
            <person name="Brettin T."/>
            <person name="Detter C."/>
            <person name="Han C."/>
            <person name="Larimer F."/>
            <person name="Land M.L."/>
            <person name="Hauser L.J."/>
            <person name="Kyrpides N.C."/>
            <person name="Ovchinnikova G."/>
            <person name="Kathariou S."/>
            <person name="Ramaley R.F."/>
            <person name="Rodrigues D.F."/>
            <person name="Hendrix C."/>
            <person name="Richardson P."/>
            <person name="Tiedje J.M."/>
        </authorList>
    </citation>
    <scope>NUCLEOTIDE SEQUENCE [LARGE SCALE GENOMIC DNA]</scope>
    <source>
        <strain evidence="6">ATCC BAA-1283 / AT1b</strain>
    </source>
</reference>
<dbReference type="AlphaFoldDB" id="C4KYU5"/>
<dbReference type="PANTHER" id="PTHR48094:SF11">
    <property type="entry name" value="GLUTATHIONE-INDEPENDENT GLYOXALASE HSP31-RELATED"/>
    <property type="match status" value="1"/>
</dbReference>
<dbReference type="HOGENOM" id="CLU_070319_1_1_9"/>
<evidence type="ECO:0000313" key="6">
    <source>
        <dbReference type="Proteomes" id="UP000000716"/>
    </source>
</evidence>
<dbReference type="Pfam" id="PF01965">
    <property type="entry name" value="DJ-1_PfpI"/>
    <property type="match status" value="1"/>
</dbReference>
<dbReference type="GO" id="GO:0019243">
    <property type="term" value="P:methylglyoxal catabolic process to D-lactate via S-lactoyl-glutathione"/>
    <property type="evidence" value="ECO:0007669"/>
    <property type="project" value="TreeGrafter"/>
</dbReference>
<dbReference type="PANTHER" id="PTHR48094">
    <property type="entry name" value="PROTEIN/NUCLEIC ACID DEGLYCASE DJ-1-RELATED"/>
    <property type="match status" value="1"/>
</dbReference>
<dbReference type="InterPro" id="IPR029062">
    <property type="entry name" value="Class_I_gatase-like"/>
</dbReference>
<evidence type="ECO:0000259" key="4">
    <source>
        <dbReference type="Pfam" id="PF01965"/>
    </source>
</evidence>
<dbReference type="Proteomes" id="UP000000716">
    <property type="component" value="Chromosome"/>
</dbReference>
<keyword evidence="6" id="KW-1185">Reference proteome</keyword>
<dbReference type="InterPro" id="IPR002818">
    <property type="entry name" value="DJ-1/PfpI"/>
</dbReference>
<organism evidence="5 6">
    <name type="scientific">Exiguobacterium sp. (strain ATCC BAA-1283 / AT1b)</name>
    <dbReference type="NCBI Taxonomy" id="360911"/>
    <lineage>
        <taxon>Bacteria</taxon>
        <taxon>Bacillati</taxon>
        <taxon>Bacillota</taxon>
        <taxon>Bacilli</taxon>
        <taxon>Bacillales</taxon>
        <taxon>Bacillales Family XII. Incertae Sedis</taxon>
        <taxon>Exiguobacterium</taxon>
    </lineage>
</organism>
<dbReference type="OrthoDB" id="9792284at2"/>
<accession>C4KYU5</accession>
<sequence>MKSVLLVVSNPTVSTTTNWPVGFWLSELTHPYDVLSATGHQLTIASPDGGKVEWDALSDPTHESGYSKHDTLSLKYLDDADFLALLENTPKISDLDLSGFDAILVAGGQAPMFTFQDADSLKEAFEAFYASGKPSIALCHGTSLLLYLQEENRPFVEGKVMTGFTNEEEDQADASVGMKVMPFRIEEEAIKLGAHFKKAEPWTPYVVRDGHLITGQQQESGQAVAEELVRYFEGT</sequence>